<dbReference type="STRING" id="55207.KP22_17750"/>
<dbReference type="AlphaFoldDB" id="A0A093RJ04"/>
<dbReference type="SUPFAM" id="SSF53448">
    <property type="entry name" value="Nucleotide-diphospho-sugar transferases"/>
    <property type="match status" value="1"/>
</dbReference>
<sequence length="304" mass="34854">MKINAIIVLYNCNMEDSVTVNSIFKANLDNIELKLLIWNNGNILLNEKDVSNFIEKCQQKKISTDVYQDTRNLSLSKIYNYFIAKSDYNYISVLDQDTSVNNDFFLNIKENANYEIICPEIYLSNKENIKSSPIYNTPDESIDFIEAGDFNANAMFTCASGLSFSSVLIKKIADYYGYIFNESYAFYWADHDLLERLTAFDYVKGKCVGKMYHNMSGVGQDFSRMQESAKLEHGLGKILRRINKQNKPGSLRNIIYAIKYTLKAKCSISSALKIVQCAIQKQHPRSRFNIDKNSKATHNYSTDS</sequence>
<dbReference type="eggNOG" id="COG1216">
    <property type="taxonomic scope" value="Bacteria"/>
</dbReference>
<dbReference type="InterPro" id="IPR029044">
    <property type="entry name" value="Nucleotide-diphossugar_trans"/>
</dbReference>
<proteinExistence type="predicted"/>
<dbReference type="EMBL" id="JQHM01000012">
    <property type="protein sequence ID" value="KFX02785.1"/>
    <property type="molecule type" value="Genomic_DNA"/>
</dbReference>
<protein>
    <recommendedName>
        <fullName evidence="3">Glycosyl transferase</fullName>
    </recommendedName>
</protein>
<comment type="caution">
    <text evidence="1">The sequence shown here is derived from an EMBL/GenBank/DDBJ whole genome shotgun (WGS) entry which is preliminary data.</text>
</comment>
<evidence type="ECO:0000313" key="1">
    <source>
        <dbReference type="EMBL" id="KFX02785.1"/>
    </source>
</evidence>
<dbReference type="Proteomes" id="UP000032874">
    <property type="component" value="Unassembled WGS sequence"/>
</dbReference>
<reference evidence="1 2" key="1">
    <citation type="submission" date="2014-08" db="EMBL/GenBank/DDBJ databases">
        <title>Genome sequences of NCPPB Pectobacterium isolates.</title>
        <authorList>
            <person name="Glover R.H."/>
            <person name="Sapp M."/>
            <person name="Elphinstone J."/>
        </authorList>
    </citation>
    <scope>NUCLEOTIDE SEQUENCE [LARGE SCALE GENOMIC DNA]</scope>
    <source>
        <strain evidence="1 2">NCPPB 2795</strain>
    </source>
</reference>
<accession>A0A093RJ04</accession>
<evidence type="ECO:0008006" key="3">
    <source>
        <dbReference type="Google" id="ProtNLM"/>
    </source>
</evidence>
<dbReference type="Gene3D" id="3.90.550.10">
    <property type="entry name" value="Spore Coat Polysaccharide Biosynthesis Protein SpsA, Chain A"/>
    <property type="match status" value="1"/>
</dbReference>
<name>A0A093RJ04_9GAMM</name>
<organism evidence="1 2">
    <name type="scientific">Pectobacterium betavasculorum</name>
    <dbReference type="NCBI Taxonomy" id="55207"/>
    <lineage>
        <taxon>Bacteria</taxon>
        <taxon>Pseudomonadati</taxon>
        <taxon>Pseudomonadota</taxon>
        <taxon>Gammaproteobacteria</taxon>
        <taxon>Enterobacterales</taxon>
        <taxon>Pectobacteriaceae</taxon>
        <taxon>Pectobacterium</taxon>
    </lineage>
</organism>
<gene>
    <name evidence="1" type="ORF">KP22_17750</name>
</gene>
<evidence type="ECO:0000313" key="2">
    <source>
        <dbReference type="Proteomes" id="UP000032874"/>
    </source>
</evidence>